<name>A0ABQ3Z6P5_9ACTN</name>
<evidence type="ECO:0000313" key="1">
    <source>
        <dbReference type="EMBL" id="GIE05517.1"/>
    </source>
</evidence>
<gene>
    <name evidence="1" type="ORF">Adu01nite_68670</name>
</gene>
<dbReference type="InterPro" id="IPR036388">
    <property type="entry name" value="WH-like_DNA-bd_sf"/>
</dbReference>
<reference evidence="1 2" key="1">
    <citation type="submission" date="2021-01" db="EMBL/GenBank/DDBJ databases">
        <title>Whole genome shotgun sequence of Actinoplanes durhamensis NBRC 14914.</title>
        <authorList>
            <person name="Komaki H."/>
            <person name="Tamura T."/>
        </authorList>
    </citation>
    <scope>NUCLEOTIDE SEQUENCE [LARGE SCALE GENOMIC DNA]</scope>
    <source>
        <strain evidence="1 2">NBRC 14914</strain>
    </source>
</reference>
<organism evidence="1 2">
    <name type="scientific">Paractinoplanes durhamensis</name>
    <dbReference type="NCBI Taxonomy" id="113563"/>
    <lineage>
        <taxon>Bacteria</taxon>
        <taxon>Bacillati</taxon>
        <taxon>Actinomycetota</taxon>
        <taxon>Actinomycetes</taxon>
        <taxon>Micromonosporales</taxon>
        <taxon>Micromonosporaceae</taxon>
        <taxon>Paractinoplanes</taxon>
    </lineage>
</organism>
<dbReference type="Proteomes" id="UP000637628">
    <property type="component" value="Unassembled WGS sequence"/>
</dbReference>
<accession>A0ABQ3Z6P5</accession>
<sequence length="68" mass="7047">MGSARGRGGAVRAGPRAGGEACYRGLLGLYDGVAGRGHPAPIAALAEAMNVSKDTVKTRLRTARQRLR</sequence>
<evidence type="ECO:0000313" key="2">
    <source>
        <dbReference type="Proteomes" id="UP000637628"/>
    </source>
</evidence>
<comment type="caution">
    <text evidence="1">The sequence shown here is derived from an EMBL/GenBank/DDBJ whole genome shotgun (WGS) entry which is preliminary data.</text>
</comment>
<dbReference type="Gene3D" id="1.10.10.10">
    <property type="entry name" value="Winged helix-like DNA-binding domain superfamily/Winged helix DNA-binding domain"/>
    <property type="match status" value="1"/>
</dbReference>
<keyword evidence="2" id="KW-1185">Reference proteome</keyword>
<dbReference type="EMBL" id="BOML01000056">
    <property type="protein sequence ID" value="GIE05517.1"/>
    <property type="molecule type" value="Genomic_DNA"/>
</dbReference>
<protein>
    <submittedName>
        <fullName evidence="1">Uncharacterized protein</fullName>
    </submittedName>
</protein>
<dbReference type="RefSeq" id="WP_203733315.1">
    <property type="nucleotide sequence ID" value="NZ_BAAATX010000018.1"/>
</dbReference>
<proteinExistence type="predicted"/>